<protein>
    <submittedName>
        <fullName evidence="1">Uncharacterized protein</fullName>
    </submittedName>
</protein>
<dbReference type="InParanoid" id="T0RPA6"/>
<keyword evidence="2" id="KW-1185">Reference proteome</keyword>
<dbReference type="RefSeq" id="XP_008614665.1">
    <property type="nucleotide sequence ID" value="XM_008616443.1"/>
</dbReference>
<sequence>MSRQAEMMRGPVAATIDDVVEAVDRRFKAAYERAHVAAKQRALAAVPKATEMVIKKRRAAVEPTTPRPIKKTGKKDRAYFEDRLAQLLAGQDELRRGQVAVAQHVTRERVATAKAMEAVRKHEAEPPEIFLSHVVLTAEQIDLPVDELEPIPDEYDGDIQVYIRDSVVNKVIVGGPYPLRVPRGGWCREALKRAIKCTMDTCSRW</sequence>
<evidence type="ECO:0000313" key="2">
    <source>
        <dbReference type="Proteomes" id="UP000030762"/>
    </source>
</evidence>
<dbReference type="EMBL" id="JH767166">
    <property type="protein sequence ID" value="EQC31937.1"/>
    <property type="molecule type" value="Genomic_DNA"/>
</dbReference>
<name>T0RPA6_SAPDV</name>
<gene>
    <name evidence="1" type="ORF">SDRG_10453</name>
</gene>
<proteinExistence type="predicted"/>
<dbReference type="AlphaFoldDB" id="T0RPA6"/>
<dbReference type="GeneID" id="19951180"/>
<dbReference type="OrthoDB" id="10589992at2759"/>
<evidence type="ECO:0000313" key="1">
    <source>
        <dbReference type="EMBL" id="EQC31937.1"/>
    </source>
</evidence>
<dbReference type="VEuPathDB" id="FungiDB:SDRG_10453"/>
<dbReference type="Proteomes" id="UP000030762">
    <property type="component" value="Unassembled WGS sequence"/>
</dbReference>
<reference evidence="1 2" key="1">
    <citation type="submission" date="2012-04" db="EMBL/GenBank/DDBJ databases">
        <title>The Genome Sequence of Saprolegnia declina VS20.</title>
        <authorList>
            <consortium name="The Broad Institute Genome Sequencing Platform"/>
            <person name="Russ C."/>
            <person name="Nusbaum C."/>
            <person name="Tyler B."/>
            <person name="van West P."/>
            <person name="Dieguez-Uribeondo J."/>
            <person name="de Bruijn I."/>
            <person name="Tripathy S."/>
            <person name="Jiang R."/>
            <person name="Young S.K."/>
            <person name="Zeng Q."/>
            <person name="Gargeya S."/>
            <person name="Fitzgerald M."/>
            <person name="Haas B."/>
            <person name="Abouelleil A."/>
            <person name="Alvarado L."/>
            <person name="Arachchi H.M."/>
            <person name="Berlin A."/>
            <person name="Chapman S.B."/>
            <person name="Goldberg J."/>
            <person name="Griggs A."/>
            <person name="Gujja S."/>
            <person name="Hansen M."/>
            <person name="Howarth C."/>
            <person name="Imamovic A."/>
            <person name="Larimer J."/>
            <person name="McCowen C."/>
            <person name="Montmayeur A."/>
            <person name="Murphy C."/>
            <person name="Neiman D."/>
            <person name="Pearson M."/>
            <person name="Priest M."/>
            <person name="Roberts A."/>
            <person name="Saif S."/>
            <person name="Shea T."/>
            <person name="Sisk P."/>
            <person name="Sykes S."/>
            <person name="Wortman J."/>
            <person name="Nusbaum C."/>
            <person name="Birren B."/>
        </authorList>
    </citation>
    <scope>NUCLEOTIDE SEQUENCE [LARGE SCALE GENOMIC DNA]</scope>
    <source>
        <strain evidence="1 2">VS20</strain>
    </source>
</reference>
<accession>T0RPA6</accession>
<organism evidence="1 2">
    <name type="scientific">Saprolegnia diclina (strain VS20)</name>
    <dbReference type="NCBI Taxonomy" id="1156394"/>
    <lineage>
        <taxon>Eukaryota</taxon>
        <taxon>Sar</taxon>
        <taxon>Stramenopiles</taxon>
        <taxon>Oomycota</taxon>
        <taxon>Saprolegniomycetes</taxon>
        <taxon>Saprolegniales</taxon>
        <taxon>Saprolegniaceae</taxon>
        <taxon>Saprolegnia</taxon>
    </lineage>
</organism>